<dbReference type="OrthoDB" id="9893839at2759"/>
<gene>
    <name evidence="1" type="ORF">GSTENG00003945001</name>
</gene>
<reference evidence="1" key="2">
    <citation type="submission" date="2004-02" db="EMBL/GenBank/DDBJ databases">
        <authorList>
            <consortium name="Genoscope"/>
            <consortium name="Whitehead Institute Centre for Genome Research"/>
        </authorList>
    </citation>
    <scope>NUCLEOTIDE SEQUENCE</scope>
</reference>
<accession>Q4TB24</accession>
<name>Q4TB24_TETNG</name>
<evidence type="ECO:0000313" key="1">
    <source>
        <dbReference type="EMBL" id="CAF89908.1"/>
    </source>
</evidence>
<dbReference type="KEGG" id="tng:GSTEN00003945G001"/>
<proteinExistence type="predicted"/>
<sequence>MDSDSAAGDVDSHGGASLLAPPLERLLGDAVTQQQGWLRVYAGWFWLVSPRLGRTEVASGQTGVQKTALCLAHTSAGGARLLRPNLGLVISLEADGDSDVKGSPNYRFSCGQRSYSDCGSWERKLCILTDSQLILLNEEEVGSEGPSKARSLRRTVSVPSEGQFPEFPAESPAVLGKLWPFWVVAGPRADPALYRPRAAAPPSSGLF</sequence>
<protein>
    <submittedName>
        <fullName evidence="1">(spotted green pufferfish) hypothetical protein</fullName>
    </submittedName>
</protein>
<comment type="caution">
    <text evidence="1">The sequence shown here is derived from an EMBL/GenBank/DDBJ whole genome shotgun (WGS) entry which is preliminary data.</text>
</comment>
<dbReference type="AlphaFoldDB" id="Q4TB24"/>
<organism evidence="1">
    <name type="scientific">Tetraodon nigroviridis</name>
    <name type="common">Spotted green pufferfish</name>
    <name type="synonym">Chelonodon nigroviridis</name>
    <dbReference type="NCBI Taxonomy" id="99883"/>
    <lineage>
        <taxon>Eukaryota</taxon>
        <taxon>Metazoa</taxon>
        <taxon>Chordata</taxon>
        <taxon>Craniata</taxon>
        <taxon>Vertebrata</taxon>
        <taxon>Euteleostomi</taxon>
        <taxon>Actinopterygii</taxon>
        <taxon>Neopterygii</taxon>
        <taxon>Teleostei</taxon>
        <taxon>Neoteleostei</taxon>
        <taxon>Acanthomorphata</taxon>
        <taxon>Eupercaria</taxon>
        <taxon>Tetraodontiformes</taxon>
        <taxon>Tetradontoidea</taxon>
        <taxon>Tetraodontidae</taxon>
        <taxon>Tetraodon</taxon>
    </lineage>
</organism>
<dbReference type="EMBL" id="CAAE01007210">
    <property type="protein sequence ID" value="CAF89908.1"/>
    <property type="molecule type" value="Genomic_DNA"/>
</dbReference>
<reference evidence="1" key="1">
    <citation type="journal article" date="2004" name="Nature">
        <title>Genome duplication in the teleost fish Tetraodon nigroviridis reveals the early vertebrate proto-karyotype.</title>
        <authorList>
            <person name="Jaillon O."/>
            <person name="Aury J.-M."/>
            <person name="Brunet F."/>
            <person name="Petit J.-L."/>
            <person name="Stange-Thomann N."/>
            <person name="Mauceli E."/>
            <person name="Bouneau L."/>
            <person name="Fischer C."/>
            <person name="Ozouf-Costaz C."/>
            <person name="Bernot A."/>
            <person name="Nicaud S."/>
            <person name="Jaffe D."/>
            <person name="Fisher S."/>
            <person name="Lutfalla G."/>
            <person name="Dossat C."/>
            <person name="Segurens B."/>
            <person name="Dasilva C."/>
            <person name="Salanoubat M."/>
            <person name="Levy M."/>
            <person name="Boudet N."/>
            <person name="Castellano S."/>
            <person name="Anthouard V."/>
            <person name="Jubin C."/>
            <person name="Castelli V."/>
            <person name="Katinka M."/>
            <person name="Vacherie B."/>
            <person name="Biemont C."/>
            <person name="Skalli Z."/>
            <person name="Cattolico L."/>
            <person name="Poulain J."/>
            <person name="De Berardinis V."/>
            <person name="Cruaud C."/>
            <person name="Duprat S."/>
            <person name="Brottier P."/>
            <person name="Coutanceau J.-P."/>
            <person name="Gouzy J."/>
            <person name="Parra G."/>
            <person name="Lardier G."/>
            <person name="Chapple C."/>
            <person name="McKernan K.J."/>
            <person name="McEwan P."/>
            <person name="Bosak S."/>
            <person name="Kellis M."/>
            <person name="Volff J.-N."/>
            <person name="Guigo R."/>
            <person name="Zody M.C."/>
            <person name="Mesirov J."/>
            <person name="Lindblad-Toh K."/>
            <person name="Birren B."/>
            <person name="Nusbaum C."/>
            <person name="Kahn D."/>
            <person name="Robinson-Rechavi M."/>
            <person name="Laudet V."/>
            <person name="Schachter V."/>
            <person name="Quetier F."/>
            <person name="Saurin W."/>
            <person name="Scarpelli C."/>
            <person name="Wincker P."/>
            <person name="Lander E.S."/>
            <person name="Weissenbach J."/>
            <person name="Roest Crollius H."/>
        </authorList>
    </citation>
    <scope>NUCLEOTIDE SEQUENCE [LARGE SCALE GENOMIC DNA]</scope>
</reference>